<dbReference type="InterPro" id="IPR027417">
    <property type="entry name" value="P-loop_NTPase"/>
</dbReference>
<dbReference type="EMBL" id="BSST01000001">
    <property type="protein sequence ID" value="GLX80373.1"/>
    <property type="molecule type" value="Genomic_DNA"/>
</dbReference>
<sequence length="1365" mass="155816">MGTINRWLYNLFHKVSHSIGELFEALIERLYPIIEQLKPIWQDPLWQALTVVFALVLTVLLGVWLFKRLKGVTINSAMLLGRSGSRLFKLVAGPLKYLACAINKRSVKVKEKEKEKEKEKSSKFNSFLQTRKAMNAIQYLTTQREWRYKLPWTLLMGENGSGKSQLINAVKKGRRTNILPRERRLTGADSGWNFFDHGVIIEPDNNKFRSLLGQLQLYRPERPIDNIILCISAKTLLSRESPAVLEELGEQLFQQLWQTQKISGFILPVYLFITHCDEIEGYKAFWEAHGEAVEEQMIGWSNPYRLDIGFNMDWIKEIFQQLLQSLQNAQLSVAAGGKEISDIDKFMLFLHEFSKLQAPLEQVMKSAFARSSLQEALPLRGVYFTGKINENPQFVEDVFQEKIFAEKNLCSILEKRRFSSNKLLRRIQIGIVTTALLLIANMGYEIVQLEEFNQFSVNKLQGLIHIDPDCTAQGADTYRLLMGLSDIGDGYDSLAMPLSWFDYDENQQEGLVATHLFQNNLFHSMECRLKQRAEALIVETQTKIPDAEYSVLRKQFHLYQMQLISFEKALSDFMYLSGPIESEPGIGKRFADLLNYLYDNKVPKGVNVDSELIVGAIQATDYDVEKLRKSKDLISRKHSTRYLNELSEKLHEALLAHVENVPVDSIQNFTRATNNVSRDMRLPPSNIQAGIREFQLWLKVTKEDWLATSPQNSPCGLLLEQMQIMSDDLTDFGYDSDQLARITKRFSQPDCDEVVRDELLGLTVAPFGELFRTDVQALLSESQELKNLIAILGDIAKLSFVKNAYAPVVDSSEGIVLWQVAPLQQLVDVLLNYQAFTSQHGHSGSFNNALQQRLQNVTRRLLSEAMIRPSQQVRQPKPVDDLMAYQQHAVSNAVNSFKSVREPLLQVLALLQQQGDNNNVLWLNQQVQGFVGQQLELLEQLVMEYHLYQPVASPEWQKPHFTQAMFNLGDDKKIQAFLLNQRQRLSYFAFNYAQPLMHYLQNSESGLSDILVQRWQTTLQDLAKFDRGEPNNQVALLDDLIATKLVQITDNQCPDKGHFDVSHDNLGWFAFRRDQIERQVNLHCASADKKAIINRYMRVSNLFNTMISGYFPFADVSQAGVKDIKPKVLMDFLEQYRLISTNLLSDLTSMMQKDDSIPRAWRDFIVKMDGISNFFSSTWQDKAKTWQTSIDINFDALGNVAGKRNQAKGSNQVIEWSVQSGNTLASFPNGAKEIMWQPGDPLVLNLRWATGSAYLPLGQPDNRITSDQFVDHKKLTATFQSKGNWGLFQWLQEYGLDLISLNNNEHLLSFYVPVAIKGQQPHLEGPAYVSRSNLMIQAVSEGAKGELVAIPIPHEFPVYAPGLNE</sequence>
<dbReference type="PANTHER" id="PTHR36153">
    <property type="entry name" value="INNER MEMBRANE PROTEIN-RELATED"/>
    <property type="match status" value="1"/>
</dbReference>
<gene>
    <name evidence="3" type="ORF">tinsulaeT_37130</name>
</gene>
<proteinExistence type="predicted"/>
<evidence type="ECO:0000259" key="2">
    <source>
        <dbReference type="Pfam" id="PF14331"/>
    </source>
</evidence>
<reference evidence="3 4" key="1">
    <citation type="submission" date="2023-03" db="EMBL/GenBank/DDBJ databases">
        <title>Draft genome sequence of Thalassotalea insulae KCTC 62186T.</title>
        <authorList>
            <person name="Sawabe T."/>
        </authorList>
    </citation>
    <scope>NUCLEOTIDE SEQUENCE [LARGE SCALE GENOMIC DNA]</scope>
    <source>
        <strain evidence="3 4">KCTC 62186</strain>
    </source>
</reference>
<keyword evidence="4" id="KW-1185">Reference proteome</keyword>
<evidence type="ECO:0000256" key="1">
    <source>
        <dbReference type="SAM" id="Phobius"/>
    </source>
</evidence>
<organism evidence="3 4">
    <name type="scientific">Thalassotalea insulae</name>
    <dbReference type="NCBI Taxonomy" id="2056778"/>
    <lineage>
        <taxon>Bacteria</taxon>
        <taxon>Pseudomonadati</taxon>
        <taxon>Pseudomonadota</taxon>
        <taxon>Gammaproteobacteria</taxon>
        <taxon>Alteromonadales</taxon>
        <taxon>Colwelliaceae</taxon>
        <taxon>Thalassotalea</taxon>
    </lineage>
</organism>
<name>A0ABQ6GWQ4_9GAMM</name>
<protein>
    <recommendedName>
        <fullName evidence="2">Type VI secretion system component TssM1 N-terminal domain-containing protein</fullName>
    </recommendedName>
</protein>
<keyword evidence="1" id="KW-0472">Membrane</keyword>
<keyword evidence="1" id="KW-1133">Transmembrane helix</keyword>
<comment type="caution">
    <text evidence="3">The sequence shown here is derived from an EMBL/GenBank/DDBJ whole genome shotgun (WGS) entry which is preliminary data.</text>
</comment>
<dbReference type="InterPro" id="IPR025743">
    <property type="entry name" value="TssM1_N"/>
</dbReference>
<dbReference type="Pfam" id="PF14331">
    <property type="entry name" value="IcmF-related_N"/>
    <property type="match status" value="1"/>
</dbReference>
<feature type="transmembrane region" description="Helical" evidence="1">
    <location>
        <begin position="45"/>
        <end position="66"/>
    </location>
</feature>
<feature type="domain" description="Type VI secretion system component TssM1 N-terminal" evidence="2">
    <location>
        <begin position="204"/>
        <end position="390"/>
    </location>
</feature>
<dbReference type="InterPro" id="IPR053156">
    <property type="entry name" value="T6SS_TssM-like"/>
</dbReference>
<dbReference type="SUPFAM" id="SSF52540">
    <property type="entry name" value="P-loop containing nucleoside triphosphate hydrolases"/>
    <property type="match status" value="1"/>
</dbReference>
<evidence type="ECO:0000313" key="3">
    <source>
        <dbReference type="EMBL" id="GLX80373.1"/>
    </source>
</evidence>
<keyword evidence="1" id="KW-0812">Transmembrane</keyword>
<dbReference type="Proteomes" id="UP001157186">
    <property type="component" value="Unassembled WGS sequence"/>
</dbReference>
<evidence type="ECO:0000313" key="4">
    <source>
        <dbReference type="Proteomes" id="UP001157186"/>
    </source>
</evidence>
<accession>A0ABQ6GWQ4</accession>
<dbReference type="PANTHER" id="PTHR36153:SF1">
    <property type="entry name" value="TYPE VI SECRETION SYSTEM COMPONENT TSSM1"/>
    <property type="match status" value="1"/>
</dbReference>